<dbReference type="GO" id="GO:0015078">
    <property type="term" value="F:proton transmembrane transporter activity"/>
    <property type="evidence" value="ECO:0007669"/>
    <property type="project" value="InterPro"/>
</dbReference>
<organism evidence="12">
    <name type="scientific">Amphimedon queenslandica</name>
    <name type="common">Sponge</name>
    <dbReference type="NCBI Taxonomy" id="400682"/>
    <lineage>
        <taxon>Eukaryota</taxon>
        <taxon>Metazoa</taxon>
        <taxon>Porifera</taxon>
        <taxon>Demospongiae</taxon>
        <taxon>Heteroscleromorpha</taxon>
        <taxon>Haplosclerida</taxon>
        <taxon>Niphatidae</taxon>
        <taxon>Amphimedon</taxon>
    </lineage>
</organism>
<reference evidence="12" key="1">
    <citation type="submission" date="2017-05" db="UniProtKB">
        <authorList>
            <consortium name="EnsemblMetazoa"/>
        </authorList>
    </citation>
    <scope>IDENTIFICATION</scope>
</reference>
<dbReference type="InterPro" id="IPR008386">
    <property type="entry name" value="ATP_synth_F0_esu_mt"/>
</dbReference>
<comment type="function">
    <text evidence="11">Subunit e, of the mitochondrial membrane ATP synthase complex (F(1)F(0) ATP synthase or Complex V) that produces ATP from ADP in the presence of a proton gradient across the membrane which is generated by electron transport complexes of the respiratory chain. ATP synthase complex consist of a soluble F(1) head domain - the catalytic core - and a membrane F(1) domain - the membrane proton channel. These two domains are linked by a central stalk rotating inside the F(1) region and a stationary peripheral stalk. During catalysis, ATP synthesis in the catalytic domain of F(1) is coupled via a rotary mechanism of the central stalk subunits to proton translocation. In vivo, can only synthesize ATP although its ATP hydrolase activity can be activated artificially in vitro. Part of the complex F(0) domain.</text>
</comment>
<dbReference type="GO" id="GO:0005743">
    <property type="term" value="C:mitochondrial inner membrane"/>
    <property type="evidence" value="ECO:0007669"/>
    <property type="project" value="UniProtKB-SubCell"/>
</dbReference>
<evidence type="ECO:0000313" key="12">
    <source>
        <dbReference type="EnsemblMetazoa" id="Aqu2.1.42038_001"/>
    </source>
</evidence>
<keyword evidence="3 11" id="KW-0813">Transport</keyword>
<keyword evidence="10 11" id="KW-0066">ATP synthesis</keyword>
<keyword evidence="8 11" id="KW-0496">Mitochondrion</keyword>
<evidence type="ECO:0000256" key="10">
    <source>
        <dbReference type="ARBA" id="ARBA00023310"/>
    </source>
</evidence>
<dbReference type="GO" id="GO:0015986">
    <property type="term" value="P:proton motive force-driven ATP synthesis"/>
    <property type="evidence" value="ECO:0007669"/>
    <property type="project" value="InterPro"/>
</dbReference>
<evidence type="ECO:0000256" key="8">
    <source>
        <dbReference type="ARBA" id="ARBA00023128"/>
    </source>
</evidence>
<sequence length="59" mass="6327">LGGAQNKISKMPVSSLIKFSRYSALTVGLAYGYTRNKRLVKKEAALKAQEAAKKGAGKK</sequence>
<evidence type="ECO:0000256" key="3">
    <source>
        <dbReference type="ARBA" id="ARBA00022448"/>
    </source>
</evidence>
<keyword evidence="4 11" id="KW-0138">CF(0)</keyword>
<keyword evidence="5 11" id="KW-0375">Hydrogen ion transport</keyword>
<comment type="similarity">
    <text evidence="2 11">Belongs to the ATPase e subunit family.</text>
</comment>
<comment type="subunit">
    <text evidence="11">F-type ATPases have 2 components, CF(1) - the catalytic core - and CF(0) - the membrane proton channel. CF(1) and CF(0) have multiple subunits.</text>
</comment>
<proteinExistence type="inferred from homology"/>
<evidence type="ECO:0000256" key="4">
    <source>
        <dbReference type="ARBA" id="ARBA00022547"/>
    </source>
</evidence>
<keyword evidence="9" id="KW-0472">Membrane</keyword>
<evidence type="ECO:0000256" key="7">
    <source>
        <dbReference type="ARBA" id="ARBA00023065"/>
    </source>
</evidence>
<accession>A0A1X7VRI9</accession>
<evidence type="ECO:0000256" key="5">
    <source>
        <dbReference type="ARBA" id="ARBA00022781"/>
    </source>
</evidence>
<keyword evidence="7 11" id="KW-0406">Ion transport</keyword>
<dbReference type="InParanoid" id="A0A1X7VRI9"/>
<evidence type="ECO:0000256" key="9">
    <source>
        <dbReference type="ARBA" id="ARBA00023136"/>
    </source>
</evidence>
<evidence type="ECO:0000256" key="11">
    <source>
        <dbReference type="RuleBase" id="RU367005"/>
    </source>
</evidence>
<dbReference type="AlphaFoldDB" id="A0A1X7VRI9"/>
<comment type="subcellular location">
    <subcellularLocation>
        <location evidence="1 11">Mitochondrion inner membrane</location>
    </subcellularLocation>
</comment>
<evidence type="ECO:0000256" key="1">
    <source>
        <dbReference type="ARBA" id="ARBA00004273"/>
    </source>
</evidence>
<keyword evidence="6 11" id="KW-0999">Mitochondrion inner membrane</keyword>
<dbReference type="GO" id="GO:0045259">
    <property type="term" value="C:proton-transporting ATP synthase complex"/>
    <property type="evidence" value="ECO:0007669"/>
    <property type="project" value="UniProtKB-UniRule"/>
</dbReference>
<dbReference type="Pfam" id="PF05680">
    <property type="entry name" value="ATP-synt_E"/>
    <property type="match status" value="1"/>
</dbReference>
<name>A0A1X7VRI9_AMPQE</name>
<dbReference type="EnsemblMetazoa" id="Aqu2.1.42038_001">
    <property type="protein sequence ID" value="Aqu2.1.42038_001"/>
    <property type="gene ID" value="Aqu2.1.42038"/>
</dbReference>
<protein>
    <recommendedName>
        <fullName evidence="11">ATP synthase F(0) complex subunit e, mitochondrial</fullName>
    </recommendedName>
</protein>
<evidence type="ECO:0000256" key="6">
    <source>
        <dbReference type="ARBA" id="ARBA00022792"/>
    </source>
</evidence>
<evidence type="ECO:0000256" key="2">
    <source>
        <dbReference type="ARBA" id="ARBA00007333"/>
    </source>
</evidence>